<proteinExistence type="predicted"/>
<comment type="caution">
    <text evidence="2">The sequence shown here is derived from an EMBL/GenBank/DDBJ whole genome shotgun (WGS) entry which is preliminary data.</text>
</comment>
<dbReference type="AlphaFoldDB" id="A0A645GJT6"/>
<evidence type="ECO:0000256" key="1">
    <source>
        <dbReference type="SAM" id="MobiDB-lite"/>
    </source>
</evidence>
<protein>
    <submittedName>
        <fullName evidence="2">Uncharacterized protein</fullName>
    </submittedName>
</protein>
<dbReference type="EMBL" id="VSSQ01075925">
    <property type="protein sequence ID" value="MPN26410.1"/>
    <property type="molecule type" value="Genomic_DNA"/>
</dbReference>
<feature type="region of interest" description="Disordered" evidence="1">
    <location>
        <begin position="49"/>
        <end position="72"/>
    </location>
</feature>
<gene>
    <name evidence="2" type="ORF">SDC9_173834</name>
</gene>
<sequence>MQQADGFPGTGNQQRIAHLQLFVQQIVSQRLAVTAQPHHIDAPLRAHAQLEDGLADQPRAGRHQHLGQAKLA</sequence>
<reference evidence="2" key="1">
    <citation type="submission" date="2019-08" db="EMBL/GenBank/DDBJ databases">
        <authorList>
            <person name="Kucharzyk K."/>
            <person name="Murdoch R.W."/>
            <person name="Higgins S."/>
            <person name="Loffler F."/>
        </authorList>
    </citation>
    <scope>NUCLEOTIDE SEQUENCE</scope>
</reference>
<name>A0A645GJT6_9ZZZZ</name>
<organism evidence="2">
    <name type="scientific">bioreactor metagenome</name>
    <dbReference type="NCBI Taxonomy" id="1076179"/>
    <lineage>
        <taxon>unclassified sequences</taxon>
        <taxon>metagenomes</taxon>
        <taxon>ecological metagenomes</taxon>
    </lineage>
</organism>
<accession>A0A645GJT6</accession>
<evidence type="ECO:0000313" key="2">
    <source>
        <dbReference type="EMBL" id="MPN26410.1"/>
    </source>
</evidence>